<dbReference type="EMBL" id="MWBO01000046">
    <property type="protein sequence ID" value="OQA52114.1"/>
    <property type="molecule type" value="Genomic_DNA"/>
</dbReference>
<keyword evidence="2" id="KW-0732">Signal</keyword>
<evidence type="ECO:0000256" key="1">
    <source>
        <dbReference type="SAM" id="Phobius"/>
    </source>
</evidence>
<dbReference type="InterPro" id="IPR043993">
    <property type="entry name" value="T4SS_pilin"/>
</dbReference>
<keyword evidence="1" id="KW-0812">Transmembrane</keyword>
<feature type="chain" id="PRO_5013003047" description="TrbC/VIRB2 family protein" evidence="2">
    <location>
        <begin position="29"/>
        <end position="125"/>
    </location>
</feature>
<accession>A0A1V5SCS5</accession>
<proteinExistence type="predicted"/>
<evidence type="ECO:0000313" key="3">
    <source>
        <dbReference type="EMBL" id="OQA52114.1"/>
    </source>
</evidence>
<dbReference type="AlphaFoldDB" id="A0A1V5SCS5"/>
<dbReference type="Pfam" id="PF18895">
    <property type="entry name" value="T4SS_pilin"/>
    <property type="match status" value="1"/>
</dbReference>
<dbReference type="Proteomes" id="UP000485367">
    <property type="component" value="Unassembled WGS sequence"/>
</dbReference>
<evidence type="ECO:0000256" key="2">
    <source>
        <dbReference type="SAM" id="SignalP"/>
    </source>
</evidence>
<organism evidence="3">
    <name type="scientific">candidate division WS2 bacterium ADurb.Bin280</name>
    <dbReference type="NCBI Taxonomy" id="1852829"/>
    <lineage>
        <taxon>Bacteria</taxon>
        <taxon>candidate division WS2</taxon>
    </lineage>
</organism>
<feature type="signal peptide" evidence="2">
    <location>
        <begin position="1"/>
        <end position="28"/>
    </location>
</feature>
<evidence type="ECO:0008006" key="4">
    <source>
        <dbReference type="Google" id="ProtNLM"/>
    </source>
</evidence>
<comment type="caution">
    <text evidence="3">The sequence shown here is derived from an EMBL/GenBank/DDBJ whole genome shotgun (WGS) entry which is preliminary data.</text>
</comment>
<feature type="transmembrane region" description="Helical" evidence="1">
    <location>
        <begin position="94"/>
        <end position="116"/>
    </location>
</feature>
<feature type="transmembrane region" description="Helical" evidence="1">
    <location>
        <begin position="52"/>
        <end position="82"/>
    </location>
</feature>
<keyword evidence="1" id="KW-0472">Membrane</keyword>
<keyword evidence="1" id="KW-1133">Transmembrane helix</keyword>
<reference evidence="3" key="1">
    <citation type="submission" date="2017-02" db="EMBL/GenBank/DDBJ databases">
        <title>Delving into the versatile metabolic prowess of the omnipresent phylum Bacteroidetes.</title>
        <authorList>
            <person name="Nobu M.K."/>
            <person name="Mei R."/>
            <person name="Narihiro T."/>
            <person name="Kuroda K."/>
            <person name="Liu W.-T."/>
        </authorList>
    </citation>
    <scope>NUCLEOTIDE SEQUENCE</scope>
    <source>
        <strain evidence="3">ADurb.Bin280</strain>
    </source>
</reference>
<sequence>MIKTVKSIGGKIAAVAIMAGAYGTSALAANSTTINGNQINALKLSNLSMEEFLSNAMSIILLLAGILAVAYLIYGGILYVTAGGDSEKAGKGRVAITNAIIGIILIILALVIYNSVTSAVTKGNL</sequence>
<gene>
    <name evidence="3" type="ORF">BWY43_00651</name>
</gene>
<name>A0A1V5SCS5_9BACT</name>
<protein>
    <recommendedName>
        <fullName evidence="4">TrbC/VIRB2 family protein</fullName>
    </recommendedName>
</protein>